<evidence type="ECO:0000313" key="4">
    <source>
        <dbReference type="Proteomes" id="UP000663853"/>
    </source>
</evidence>
<dbReference type="Pfam" id="PF24883">
    <property type="entry name" value="NPHP3_N"/>
    <property type="match status" value="1"/>
</dbReference>
<protein>
    <recommendedName>
        <fullName evidence="2">NACHT domain-containing protein</fullName>
    </recommendedName>
</protein>
<proteinExistence type="predicted"/>
<dbReference type="SUPFAM" id="SSF52540">
    <property type="entry name" value="P-loop containing nucleoside triphosphate hydrolases"/>
    <property type="match status" value="1"/>
</dbReference>
<name>A0A8H3GT37_9AGAM</name>
<evidence type="ECO:0000313" key="3">
    <source>
        <dbReference type="EMBL" id="CAE6466767.1"/>
    </source>
</evidence>
<dbReference type="AlphaFoldDB" id="A0A8H3GT37"/>
<evidence type="ECO:0000256" key="1">
    <source>
        <dbReference type="ARBA" id="ARBA00022737"/>
    </source>
</evidence>
<dbReference type="Gene3D" id="3.40.50.300">
    <property type="entry name" value="P-loop containing nucleotide triphosphate hydrolases"/>
    <property type="match status" value="1"/>
</dbReference>
<comment type="caution">
    <text evidence="3">The sequence shown here is derived from an EMBL/GenBank/DDBJ whole genome shotgun (WGS) entry which is preliminary data.</text>
</comment>
<feature type="domain" description="NACHT" evidence="2">
    <location>
        <begin position="101"/>
        <end position="246"/>
    </location>
</feature>
<dbReference type="InterPro" id="IPR007111">
    <property type="entry name" value="NACHT_NTPase"/>
</dbReference>
<dbReference type="InterPro" id="IPR027417">
    <property type="entry name" value="P-loop_NTPase"/>
</dbReference>
<sequence length="246" mass="26989">MPLREEMEQGFKQAKVKPKVVFQSKDDSDQGDTMPGLSGLNFGVSYEIRMSYWVRCLPSSPSAWYKSSAGAELRRRECTPGTRVDVLANLLGWAANNGTDVVYWLNGAAGTGKTTIACSICQELTEKGQLAASFFCSRLRQECRDVNLIIPSIAYQIARFSPPFQAALSAVIEQDKDAHHKVLDGQFEALVRKPLLAMLAAQPGVTGRMVVVIDALDECESTESTRRILGVLLGKTDDLPIKFIVS</sequence>
<accession>A0A8H3GT37</accession>
<dbReference type="PANTHER" id="PTHR10039">
    <property type="entry name" value="AMELOGENIN"/>
    <property type="match status" value="1"/>
</dbReference>
<dbReference type="Proteomes" id="UP000663853">
    <property type="component" value="Unassembled WGS sequence"/>
</dbReference>
<organism evidence="3 4">
    <name type="scientific">Rhizoctonia solani</name>
    <dbReference type="NCBI Taxonomy" id="456999"/>
    <lineage>
        <taxon>Eukaryota</taxon>
        <taxon>Fungi</taxon>
        <taxon>Dikarya</taxon>
        <taxon>Basidiomycota</taxon>
        <taxon>Agaricomycotina</taxon>
        <taxon>Agaricomycetes</taxon>
        <taxon>Cantharellales</taxon>
        <taxon>Ceratobasidiaceae</taxon>
        <taxon>Rhizoctonia</taxon>
    </lineage>
</organism>
<dbReference type="PANTHER" id="PTHR10039:SF16">
    <property type="entry name" value="GPI INOSITOL-DEACYLASE"/>
    <property type="match status" value="1"/>
</dbReference>
<dbReference type="EMBL" id="CAJMXA010001632">
    <property type="protein sequence ID" value="CAE6466767.1"/>
    <property type="molecule type" value="Genomic_DNA"/>
</dbReference>
<evidence type="ECO:0000259" key="2">
    <source>
        <dbReference type="PROSITE" id="PS50837"/>
    </source>
</evidence>
<dbReference type="PROSITE" id="PS50837">
    <property type="entry name" value="NACHT"/>
    <property type="match status" value="1"/>
</dbReference>
<feature type="non-terminal residue" evidence="3">
    <location>
        <position position="246"/>
    </location>
</feature>
<dbReference type="InterPro" id="IPR056884">
    <property type="entry name" value="NPHP3-like_N"/>
</dbReference>
<keyword evidence="1" id="KW-0677">Repeat</keyword>
<gene>
    <name evidence="3" type="ORF">RDB_LOCUS69607</name>
</gene>
<reference evidence="3" key="1">
    <citation type="submission" date="2021-01" db="EMBL/GenBank/DDBJ databases">
        <authorList>
            <person name="Kaushik A."/>
        </authorList>
    </citation>
    <scope>NUCLEOTIDE SEQUENCE</scope>
    <source>
        <strain evidence="3">AG6-10EEA</strain>
    </source>
</reference>